<dbReference type="PROSITE" id="PS50887">
    <property type="entry name" value="GGDEF"/>
    <property type="match status" value="1"/>
</dbReference>
<dbReference type="PANTHER" id="PTHR45138">
    <property type="entry name" value="REGULATORY COMPONENTS OF SENSORY TRANSDUCTION SYSTEM"/>
    <property type="match status" value="1"/>
</dbReference>
<dbReference type="AlphaFoldDB" id="A0A411PJS4"/>
<dbReference type="RefSeq" id="WP_130601397.1">
    <property type="nucleotide sequence ID" value="NZ_CP036200.1"/>
</dbReference>
<feature type="transmembrane region" description="Helical" evidence="4">
    <location>
        <begin position="34"/>
        <end position="56"/>
    </location>
</feature>
<evidence type="ECO:0000256" key="1">
    <source>
        <dbReference type="ARBA" id="ARBA00001946"/>
    </source>
</evidence>
<dbReference type="EC" id="2.7.7.65" evidence="2"/>
<dbReference type="SUPFAM" id="SSF55073">
    <property type="entry name" value="Nucleotide cyclase"/>
    <property type="match status" value="1"/>
</dbReference>
<feature type="transmembrane region" description="Helical" evidence="4">
    <location>
        <begin position="151"/>
        <end position="175"/>
    </location>
</feature>
<keyword evidence="4" id="KW-1133">Transmembrane helix</keyword>
<comment type="cofactor">
    <cofactor evidence="1">
        <name>Mg(2+)</name>
        <dbReference type="ChEBI" id="CHEBI:18420"/>
    </cofactor>
</comment>
<organism evidence="6 7">
    <name type="scientific">Shewanella maritima</name>
    <dbReference type="NCBI Taxonomy" id="2520507"/>
    <lineage>
        <taxon>Bacteria</taxon>
        <taxon>Pseudomonadati</taxon>
        <taxon>Pseudomonadota</taxon>
        <taxon>Gammaproteobacteria</taxon>
        <taxon>Alteromonadales</taxon>
        <taxon>Shewanellaceae</taxon>
        <taxon>Shewanella</taxon>
    </lineage>
</organism>
<feature type="transmembrane region" description="Helical" evidence="4">
    <location>
        <begin position="6"/>
        <end position="27"/>
    </location>
</feature>
<feature type="transmembrane region" description="Helical" evidence="4">
    <location>
        <begin position="62"/>
        <end position="83"/>
    </location>
</feature>
<evidence type="ECO:0000256" key="3">
    <source>
        <dbReference type="ARBA" id="ARBA00034247"/>
    </source>
</evidence>
<proteinExistence type="predicted"/>
<evidence type="ECO:0000256" key="2">
    <source>
        <dbReference type="ARBA" id="ARBA00012528"/>
    </source>
</evidence>
<accession>A0A411PJS4</accession>
<keyword evidence="7" id="KW-1185">Reference proteome</keyword>
<keyword evidence="4" id="KW-0472">Membrane</keyword>
<feature type="transmembrane region" description="Helical" evidence="4">
    <location>
        <begin position="195"/>
        <end position="213"/>
    </location>
</feature>
<evidence type="ECO:0000313" key="6">
    <source>
        <dbReference type="EMBL" id="QBF83861.1"/>
    </source>
</evidence>
<dbReference type="InterPro" id="IPR000160">
    <property type="entry name" value="GGDEF_dom"/>
</dbReference>
<dbReference type="SMART" id="SM00267">
    <property type="entry name" value="GGDEF"/>
    <property type="match status" value="1"/>
</dbReference>
<reference evidence="6 7" key="1">
    <citation type="submission" date="2019-02" db="EMBL/GenBank/DDBJ databases">
        <title>Shewanella sp. D4-2 isolated from Dokdo Island.</title>
        <authorList>
            <person name="Baek K."/>
        </authorList>
    </citation>
    <scope>NUCLEOTIDE SEQUENCE [LARGE SCALE GENOMIC DNA]</scope>
    <source>
        <strain evidence="6 7">D4-2</strain>
    </source>
</reference>
<dbReference type="FunFam" id="3.30.70.270:FF:000001">
    <property type="entry name" value="Diguanylate cyclase domain protein"/>
    <property type="match status" value="1"/>
</dbReference>
<dbReference type="GO" id="GO:0043709">
    <property type="term" value="P:cell adhesion involved in single-species biofilm formation"/>
    <property type="evidence" value="ECO:0007669"/>
    <property type="project" value="TreeGrafter"/>
</dbReference>
<name>A0A411PJS4_9GAMM</name>
<sequence>MDAYTLQVSTAMASAIMFLTLLSLYLSSNRNRCLVDWSLSGLFFFISNCIGLLSYYGPVPYILGPALANMLYLLAHLAIWVGIRRHLGLLPRWDVAILASLALFICHYVPGLLDTITNRLLIIYPLLMVINLSVLWVLIRAVSKAPDYHIAYFPLMFAEVIFFTQQFVRFLVVVFDQQLPLTKAGDEFLQTSGSLAVLAFLSLVNMACGLIVFRKQEIALRKASHTDQLTGWMNRGALDTVASEAFDAGKQGNSDFCIVMIDIDHFKKINDDFGHQFGDMALKHVTKLAQESMRTSDHLFRYGGEEFLLLFSGEDVVNLHLLSQRLKQRIENSPLEFKGHSIPLTVSIGIAKQERDDPHWEELLHRADLALYHSKRQGRNQVSFHDGDAPILLEARPSF</sequence>
<evidence type="ECO:0000256" key="4">
    <source>
        <dbReference type="SAM" id="Phobius"/>
    </source>
</evidence>
<feature type="transmembrane region" description="Helical" evidence="4">
    <location>
        <begin position="95"/>
        <end position="113"/>
    </location>
</feature>
<dbReference type="Gene3D" id="3.30.70.270">
    <property type="match status" value="1"/>
</dbReference>
<dbReference type="InterPro" id="IPR043128">
    <property type="entry name" value="Rev_trsase/Diguanyl_cyclase"/>
</dbReference>
<dbReference type="OrthoDB" id="9812260at2"/>
<dbReference type="KEGG" id="smai:EXU30_15125"/>
<evidence type="ECO:0000313" key="7">
    <source>
        <dbReference type="Proteomes" id="UP000291106"/>
    </source>
</evidence>
<dbReference type="PANTHER" id="PTHR45138:SF9">
    <property type="entry name" value="DIGUANYLATE CYCLASE DGCM-RELATED"/>
    <property type="match status" value="1"/>
</dbReference>
<keyword evidence="4" id="KW-0812">Transmembrane</keyword>
<feature type="domain" description="GGDEF" evidence="5">
    <location>
        <begin position="254"/>
        <end position="387"/>
    </location>
</feature>
<dbReference type="EMBL" id="CP036200">
    <property type="protein sequence ID" value="QBF83861.1"/>
    <property type="molecule type" value="Genomic_DNA"/>
</dbReference>
<dbReference type="Proteomes" id="UP000291106">
    <property type="component" value="Chromosome"/>
</dbReference>
<dbReference type="NCBIfam" id="TIGR00254">
    <property type="entry name" value="GGDEF"/>
    <property type="match status" value="1"/>
</dbReference>
<feature type="transmembrane region" description="Helical" evidence="4">
    <location>
        <begin position="119"/>
        <end position="139"/>
    </location>
</feature>
<dbReference type="GO" id="GO:0005886">
    <property type="term" value="C:plasma membrane"/>
    <property type="evidence" value="ECO:0007669"/>
    <property type="project" value="TreeGrafter"/>
</dbReference>
<dbReference type="InterPro" id="IPR029787">
    <property type="entry name" value="Nucleotide_cyclase"/>
</dbReference>
<dbReference type="GO" id="GO:0052621">
    <property type="term" value="F:diguanylate cyclase activity"/>
    <property type="evidence" value="ECO:0007669"/>
    <property type="project" value="UniProtKB-EC"/>
</dbReference>
<dbReference type="GO" id="GO:1902201">
    <property type="term" value="P:negative regulation of bacterial-type flagellum-dependent cell motility"/>
    <property type="evidence" value="ECO:0007669"/>
    <property type="project" value="TreeGrafter"/>
</dbReference>
<gene>
    <name evidence="6" type="ORF">EXU30_15125</name>
</gene>
<comment type="catalytic activity">
    <reaction evidence="3">
        <text>2 GTP = 3',3'-c-di-GMP + 2 diphosphate</text>
        <dbReference type="Rhea" id="RHEA:24898"/>
        <dbReference type="ChEBI" id="CHEBI:33019"/>
        <dbReference type="ChEBI" id="CHEBI:37565"/>
        <dbReference type="ChEBI" id="CHEBI:58805"/>
        <dbReference type="EC" id="2.7.7.65"/>
    </reaction>
</comment>
<dbReference type="CDD" id="cd01949">
    <property type="entry name" value="GGDEF"/>
    <property type="match status" value="1"/>
</dbReference>
<dbReference type="InterPro" id="IPR050469">
    <property type="entry name" value="Diguanylate_Cyclase"/>
</dbReference>
<protein>
    <recommendedName>
        <fullName evidence="2">diguanylate cyclase</fullName>
        <ecNumber evidence="2">2.7.7.65</ecNumber>
    </recommendedName>
</protein>
<dbReference type="Pfam" id="PF00990">
    <property type="entry name" value="GGDEF"/>
    <property type="match status" value="1"/>
</dbReference>
<evidence type="ECO:0000259" key="5">
    <source>
        <dbReference type="PROSITE" id="PS50887"/>
    </source>
</evidence>